<dbReference type="SMART" id="SM00895">
    <property type="entry name" value="FCD"/>
    <property type="match status" value="1"/>
</dbReference>
<keyword evidence="3" id="KW-0804">Transcription</keyword>
<proteinExistence type="predicted"/>
<dbReference type="OrthoDB" id="7260290at2"/>
<evidence type="ECO:0000256" key="1">
    <source>
        <dbReference type="ARBA" id="ARBA00023015"/>
    </source>
</evidence>
<dbReference type="Proteomes" id="UP000199415">
    <property type="component" value="Unassembled WGS sequence"/>
</dbReference>
<keyword evidence="2 6" id="KW-0238">DNA-binding</keyword>
<protein>
    <submittedName>
        <fullName evidence="6">DNA-binding transcriptional regulator, GntR family</fullName>
    </submittedName>
</protein>
<evidence type="ECO:0000259" key="5">
    <source>
        <dbReference type="PROSITE" id="PS50949"/>
    </source>
</evidence>
<dbReference type="RefSeq" id="WP_090019280.1">
    <property type="nucleotide sequence ID" value="NZ_FNCE01000003.1"/>
</dbReference>
<dbReference type="CDD" id="cd07377">
    <property type="entry name" value="WHTH_GntR"/>
    <property type="match status" value="1"/>
</dbReference>
<dbReference type="Pfam" id="PF07729">
    <property type="entry name" value="FCD"/>
    <property type="match status" value="1"/>
</dbReference>
<dbReference type="SMART" id="SM00345">
    <property type="entry name" value="HTH_GNTR"/>
    <property type="match status" value="1"/>
</dbReference>
<name>A0A1G7PZI0_9PROT</name>
<accession>A0A1G7PZI0</accession>
<evidence type="ECO:0000313" key="6">
    <source>
        <dbReference type="EMBL" id="SDF91666.1"/>
    </source>
</evidence>
<dbReference type="SUPFAM" id="SSF46785">
    <property type="entry name" value="Winged helix' DNA-binding domain"/>
    <property type="match status" value="1"/>
</dbReference>
<dbReference type="EMBL" id="FNCE01000003">
    <property type="protein sequence ID" value="SDF91666.1"/>
    <property type="molecule type" value="Genomic_DNA"/>
</dbReference>
<dbReference type="GO" id="GO:0003700">
    <property type="term" value="F:DNA-binding transcription factor activity"/>
    <property type="evidence" value="ECO:0007669"/>
    <property type="project" value="InterPro"/>
</dbReference>
<dbReference type="InterPro" id="IPR011711">
    <property type="entry name" value="GntR_C"/>
</dbReference>
<evidence type="ECO:0000256" key="4">
    <source>
        <dbReference type="SAM" id="MobiDB-lite"/>
    </source>
</evidence>
<evidence type="ECO:0000256" key="3">
    <source>
        <dbReference type="ARBA" id="ARBA00023163"/>
    </source>
</evidence>
<dbReference type="Gene3D" id="1.20.120.530">
    <property type="entry name" value="GntR ligand-binding domain-like"/>
    <property type="match status" value="1"/>
</dbReference>
<dbReference type="GO" id="GO:0003677">
    <property type="term" value="F:DNA binding"/>
    <property type="evidence" value="ECO:0007669"/>
    <property type="project" value="UniProtKB-KW"/>
</dbReference>
<feature type="domain" description="HTH gntR-type" evidence="5">
    <location>
        <begin position="9"/>
        <end position="76"/>
    </location>
</feature>
<dbReference type="PANTHER" id="PTHR43537:SF5">
    <property type="entry name" value="UXU OPERON TRANSCRIPTIONAL REGULATOR"/>
    <property type="match status" value="1"/>
</dbReference>
<dbReference type="InterPro" id="IPR036388">
    <property type="entry name" value="WH-like_DNA-bd_sf"/>
</dbReference>
<dbReference type="AlphaFoldDB" id="A0A1G7PZI0"/>
<dbReference type="InterPro" id="IPR008920">
    <property type="entry name" value="TF_FadR/GntR_C"/>
</dbReference>
<feature type="region of interest" description="Disordered" evidence="4">
    <location>
        <begin position="204"/>
        <end position="224"/>
    </location>
</feature>
<dbReference type="STRING" id="1082479.SAMN05216241_103154"/>
<organism evidence="6 7">
    <name type="scientific">Limimonas halophila</name>
    <dbReference type="NCBI Taxonomy" id="1082479"/>
    <lineage>
        <taxon>Bacteria</taxon>
        <taxon>Pseudomonadati</taxon>
        <taxon>Pseudomonadota</taxon>
        <taxon>Alphaproteobacteria</taxon>
        <taxon>Rhodospirillales</taxon>
        <taxon>Rhodovibrionaceae</taxon>
        <taxon>Limimonas</taxon>
    </lineage>
</organism>
<dbReference type="InterPro" id="IPR000524">
    <property type="entry name" value="Tscrpt_reg_HTH_GntR"/>
</dbReference>
<dbReference type="SUPFAM" id="SSF48008">
    <property type="entry name" value="GntR ligand-binding domain-like"/>
    <property type="match status" value="1"/>
</dbReference>
<dbReference type="InterPro" id="IPR036390">
    <property type="entry name" value="WH_DNA-bd_sf"/>
</dbReference>
<evidence type="ECO:0000313" key="7">
    <source>
        <dbReference type="Proteomes" id="UP000199415"/>
    </source>
</evidence>
<keyword evidence="7" id="KW-1185">Reference proteome</keyword>
<dbReference type="Pfam" id="PF00392">
    <property type="entry name" value="GntR"/>
    <property type="match status" value="1"/>
</dbReference>
<evidence type="ECO:0000256" key="2">
    <source>
        <dbReference type="ARBA" id="ARBA00023125"/>
    </source>
</evidence>
<sequence length="224" mass="24403">MCADTIEKRSLEDQATDILRSRIVSGAIPLGERLVETTLARRYGLSRGTIRAALRRLVDEALVHQVPYAGYRVVDFSDHDLWELFTLREALEGLGARLAATQITPDGAARIRTAFQALMDAAAKDDHAEANRCDHELHTIIIEVSGNKRLAWHYARVENQVRAYIALSNMAVRPTEVGESHRGMVESICAGDAERAEALARANITPPTAVMSGPDGGETSGDAS</sequence>
<dbReference type="Gene3D" id="1.10.10.10">
    <property type="entry name" value="Winged helix-like DNA-binding domain superfamily/Winged helix DNA-binding domain"/>
    <property type="match status" value="1"/>
</dbReference>
<feature type="compositionally biased region" description="Gly residues" evidence="4">
    <location>
        <begin position="214"/>
        <end position="224"/>
    </location>
</feature>
<gene>
    <name evidence="6" type="ORF">SAMN05216241_103154</name>
</gene>
<keyword evidence="1" id="KW-0805">Transcription regulation</keyword>
<dbReference type="PANTHER" id="PTHR43537">
    <property type="entry name" value="TRANSCRIPTIONAL REGULATOR, GNTR FAMILY"/>
    <property type="match status" value="1"/>
</dbReference>
<dbReference type="PROSITE" id="PS50949">
    <property type="entry name" value="HTH_GNTR"/>
    <property type="match status" value="1"/>
</dbReference>
<reference evidence="6 7" key="1">
    <citation type="submission" date="2016-10" db="EMBL/GenBank/DDBJ databases">
        <authorList>
            <person name="de Groot N.N."/>
        </authorList>
    </citation>
    <scope>NUCLEOTIDE SEQUENCE [LARGE SCALE GENOMIC DNA]</scope>
    <source>
        <strain evidence="6 7">DSM 25584</strain>
    </source>
</reference>